<sequence>TWTGLPDCFPPTGSWSFTWSATNVPSGGWIDFYYDTASTFSETTAKLLFTGGSVDATSTSATWTFASSPAGTPADGTYYIYARLKNSTGNTVATDKTTSSELLCIDSNLLPTLGIVDIIDGDGMLYMQNGLQRSADLEVQYPDSTGSVSYVGTFDASTMEIVSISQGTAFDGIGATNILFDSHYDNTAGTFQVFASALDAPTGLTANGPHQVANIVFRSKANTLSLDSRVSSGMISINETGTFMADVAGTQPASPKVNDLDVRIAYLGDVASSSGASGSLPNLMVDPDGFINFQDQMIFALGFNGTGSIRDRISDIGPVTGTAPDVISVPDGEWDVDDILAFTSMFSWGASVGISGASGFNGNAQGSSLSTPELVQRPALLGEEVPGAAYVYTISEVENALPGSEIVVDVNASNLENMNGALVNVGFDPSQMELVGAEPGDLFTDSENLLFLQTEGIGWVQMTANRLDSALPGVSGHGTLAQLTFRIKDAVTMPLDVRYDLRSTGNLVLSRGDMTAGPLEDHQVKLALYTNFPNPVKSSTQIVYSVPASTNVGLHIFDPAGRRVRSLVDGQVEAGYHMVPFDGRSDADQLLPAGVYFYRLNADGQTRTKKMVIAR</sequence>
<evidence type="ECO:0000313" key="3">
    <source>
        <dbReference type="EMBL" id="MCA9727951.1"/>
    </source>
</evidence>
<dbReference type="Pfam" id="PF13860">
    <property type="entry name" value="FlgD_ig"/>
    <property type="match status" value="1"/>
</dbReference>
<dbReference type="Gene3D" id="2.60.40.4070">
    <property type="match status" value="1"/>
</dbReference>
<dbReference type="InterPro" id="IPR002102">
    <property type="entry name" value="Cohesin_dom"/>
</dbReference>
<evidence type="ECO:0000313" key="4">
    <source>
        <dbReference type="Proteomes" id="UP000697710"/>
    </source>
</evidence>
<gene>
    <name evidence="3" type="ORF">KC729_09735</name>
</gene>
<evidence type="ECO:0000259" key="1">
    <source>
        <dbReference type="Pfam" id="PF00963"/>
    </source>
</evidence>
<dbReference type="GO" id="GO:0030246">
    <property type="term" value="F:carbohydrate binding"/>
    <property type="evidence" value="ECO:0007669"/>
    <property type="project" value="InterPro"/>
</dbReference>
<dbReference type="Gene3D" id="2.60.40.680">
    <property type="match status" value="2"/>
</dbReference>
<dbReference type="EMBL" id="JAGQHR010000268">
    <property type="protein sequence ID" value="MCA9727951.1"/>
    <property type="molecule type" value="Genomic_DNA"/>
</dbReference>
<dbReference type="GO" id="GO:0000272">
    <property type="term" value="P:polysaccharide catabolic process"/>
    <property type="evidence" value="ECO:0007669"/>
    <property type="project" value="InterPro"/>
</dbReference>
<dbReference type="InterPro" id="IPR025965">
    <property type="entry name" value="FlgD/Vpr_Ig-like"/>
</dbReference>
<protein>
    <submittedName>
        <fullName evidence="3">T9SS type A sorting domain-containing protein</fullName>
    </submittedName>
</protein>
<dbReference type="AlphaFoldDB" id="A0A956LYU3"/>
<feature type="domain" description="Cohesin" evidence="1">
    <location>
        <begin position="393"/>
        <end position="491"/>
    </location>
</feature>
<dbReference type="InterPro" id="IPR026444">
    <property type="entry name" value="Secre_tail"/>
</dbReference>
<feature type="non-terminal residue" evidence="3">
    <location>
        <position position="1"/>
    </location>
</feature>
<dbReference type="SUPFAM" id="SSF49384">
    <property type="entry name" value="Carbohydrate-binding domain"/>
    <property type="match status" value="1"/>
</dbReference>
<dbReference type="Pfam" id="PF00963">
    <property type="entry name" value="Cohesin"/>
    <property type="match status" value="1"/>
</dbReference>
<organism evidence="3 4">
    <name type="scientific">Eiseniibacteriota bacterium</name>
    <dbReference type="NCBI Taxonomy" id="2212470"/>
    <lineage>
        <taxon>Bacteria</taxon>
        <taxon>Candidatus Eiseniibacteriota</taxon>
    </lineage>
</organism>
<comment type="caution">
    <text evidence="3">The sequence shown here is derived from an EMBL/GenBank/DDBJ whole genome shotgun (WGS) entry which is preliminary data.</text>
</comment>
<name>A0A956LYU3_UNCEI</name>
<reference evidence="3" key="1">
    <citation type="submission" date="2020-04" db="EMBL/GenBank/DDBJ databases">
        <authorList>
            <person name="Zhang T."/>
        </authorList>
    </citation>
    <scope>NUCLEOTIDE SEQUENCE</scope>
    <source>
        <strain evidence="3">HKST-UBA01</strain>
    </source>
</reference>
<dbReference type="InterPro" id="IPR008965">
    <property type="entry name" value="CBM2/CBM3_carb-bd_dom_sf"/>
</dbReference>
<accession>A0A956LYU3</accession>
<dbReference type="NCBIfam" id="TIGR04183">
    <property type="entry name" value="Por_Secre_tail"/>
    <property type="match status" value="1"/>
</dbReference>
<evidence type="ECO:0000259" key="2">
    <source>
        <dbReference type="Pfam" id="PF13860"/>
    </source>
</evidence>
<dbReference type="Proteomes" id="UP000697710">
    <property type="component" value="Unassembled WGS sequence"/>
</dbReference>
<feature type="domain" description="FlgD/Vpr Ig-like" evidence="2">
    <location>
        <begin position="548"/>
        <end position="603"/>
    </location>
</feature>
<reference evidence="3" key="2">
    <citation type="journal article" date="2021" name="Microbiome">
        <title>Successional dynamics and alternative stable states in a saline activated sludge microbial community over 9 years.</title>
        <authorList>
            <person name="Wang Y."/>
            <person name="Ye J."/>
            <person name="Ju F."/>
            <person name="Liu L."/>
            <person name="Boyd J.A."/>
            <person name="Deng Y."/>
            <person name="Parks D.H."/>
            <person name="Jiang X."/>
            <person name="Yin X."/>
            <person name="Woodcroft B.J."/>
            <person name="Tyson G.W."/>
            <person name="Hugenholtz P."/>
            <person name="Polz M.F."/>
            <person name="Zhang T."/>
        </authorList>
    </citation>
    <scope>NUCLEOTIDE SEQUENCE</scope>
    <source>
        <strain evidence="3">HKST-UBA01</strain>
    </source>
</reference>
<proteinExistence type="predicted"/>